<keyword evidence="6" id="KW-1015">Disulfide bond</keyword>
<evidence type="ECO:0000313" key="10">
    <source>
        <dbReference type="Proteomes" id="UP000002494"/>
    </source>
</evidence>
<feature type="signal peptide" evidence="8">
    <location>
        <begin position="1"/>
        <end position="30"/>
    </location>
</feature>
<keyword evidence="3" id="KW-0964">Secreted</keyword>
<dbReference type="STRING" id="10116.ENSRNOP00000046132"/>
<feature type="binding site" evidence="7">
    <location>
        <position position="224"/>
    </location>
    <ligand>
        <name>Zn(2+)</name>
        <dbReference type="ChEBI" id="CHEBI:29105"/>
    </ligand>
</feature>
<evidence type="ECO:0000313" key="11">
    <source>
        <dbReference type="RGD" id="1359651"/>
    </source>
</evidence>
<evidence type="ECO:0000256" key="8">
    <source>
        <dbReference type="SAM" id="SignalP"/>
    </source>
</evidence>
<dbReference type="Ensembl" id="ENSRNOT00000040600.5">
    <property type="protein sequence ID" value="ENSRNOP00000046132.2"/>
    <property type="gene ID" value="ENSRNOG00000029126.5"/>
</dbReference>
<dbReference type="CTD" id="306929"/>
<reference evidence="9" key="2">
    <citation type="submission" date="2025-08" db="UniProtKB">
        <authorList>
            <consortium name="Ensembl"/>
        </authorList>
    </citation>
    <scope>IDENTIFICATION</scope>
    <source>
        <strain evidence="9">Brown Norway</strain>
    </source>
</reference>
<accession>E9PST6</accession>
<dbReference type="InterPro" id="IPR018116">
    <property type="entry name" value="Somatotropin_CS"/>
</dbReference>
<dbReference type="InterPro" id="IPR001400">
    <property type="entry name" value="Somatotropin/Prolactin"/>
</dbReference>
<dbReference type="GO" id="GO:0046872">
    <property type="term" value="F:metal ion binding"/>
    <property type="evidence" value="ECO:0007669"/>
    <property type="project" value="UniProtKB-KW"/>
</dbReference>
<dbReference type="FunFam" id="1.20.1250.10:FF:000041">
    <property type="entry name" value="Growth hormone d20"/>
    <property type="match status" value="1"/>
</dbReference>
<reference evidence="9" key="1">
    <citation type="submission" date="2024-01" db="EMBL/GenBank/DDBJ databases">
        <title>GRCr8: a new rat reference genome assembly contstructed from accurate long reads and long range scaffolding.</title>
        <authorList>
            <person name="Doris P.A."/>
            <person name="Kalbfleisch T."/>
            <person name="Li K."/>
            <person name="Howe K."/>
            <person name="Wood J."/>
        </authorList>
    </citation>
    <scope>NUCLEOTIDE SEQUENCE [LARGE SCALE GENOMIC DNA]</scope>
    <source>
        <strain evidence="9">Brown Norway</strain>
    </source>
</reference>
<comment type="similarity">
    <text evidence="2">Belongs to the somatotropin/prolactin family.</text>
</comment>
<dbReference type="PaxDb" id="10116-ENSRNOP00000046132"/>
<dbReference type="AGR" id="RGD:1359651"/>
<dbReference type="SUPFAM" id="SSF47266">
    <property type="entry name" value="4-helical cytokines"/>
    <property type="match status" value="1"/>
</dbReference>
<reference evidence="9" key="3">
    <citation type="submission" date="2025-09" db="UniProtKB">
        <authorList>
            <consortium name="Ensembl"/>
        </authorList>
    </citation>
    <scope>IDENTIFICATION</scope>
    <source>
        <strain evidence="9">Brown Norway</strain>
    </source>
</reference>
<evidence type="ECO:0000256" key="5">
    <source>
        <dbReference type="ARBA" id="ARBA00022729"/>
    </source>
</evidence>
<dbReference type="InParanoid" id="E9PST6"/>
<dbReference type="InterPro" id="IPR009079">
    <property type="entry name" value="4_helix_cytokine-like_core"/>
</dbReference>
<dbReference type="SMR" id="E9PST6"/>
<evidence type="ECO:0000256" key="6">
    <source>
        <dbReference type="ARBA" id="ARBA00023157"/>
    </source>
</evidence>
<dbReference type="GO" id="GO:0005576">
    <property type="term" value="C:extracellular region"/>
    <property type="evidence" value="ECO:0007669"/>
    <property type="project" value="UniProtKB-SubCell"/>
</dbReference>
<evidence type="ECO:0000256" key="3">
    <source>
        <dbReference type="ARBA" id="ARBA00022525"/>
    </source>
</evidence>
<evidence type="ECO:0000256" key="2">
    <source>
        <dbReference type="ARBA" id="ARBA00008474"/>
    </source>
</evidence>
<dbReference type="GeneTree" id="ENSGT00950000182818"/>
<evidence type="ECO:0000256" key="4">
    <source>
        <dbReference type="ARBA" id="ARBA00022702"/>
    </source>
</evidence>
<dbReference type="PANTHER" id="PTHR11417">
    <property type="entry name" value="SOMATOTROPIN,PROLACTIN"/>
    <property type="match status" value="1"/>
</dbReference>
<keyword evidence="7" id="KW-0479">Metal-binding</keyword>
<dbReference type="KEGG" id="rno:306929"/>
<dbReference type="PhylomeDB" id="E9PST6"/>
<dbReference type="GO" id="GO:0005179">
    <property type="term" value="F:hormone activity"/>
    <property type="evidence" value="ECO:0007669"/>
    <property type="project" value="UniProtKB-KW"/>
</dbReference>
<comment type="subcellular location">
    <subcellularLocation>
        <location evidence="1">Secreted</location>
    </subcellularLocation>
</comment>
<dbReference type="Pfam" id="PF00103">
    <property type="entry name" value="Hormone_1"/>
    <property type="match status" value="1"/>
</dbReference>
<keyword evidence="10" id="KW-1185">Reference proteome</keyword>
<sequence>MPLSFPQPRLWALPLMVVSNLLLWDNVASGTLTSHETDGDPVSIKGLLNNATRVSQNIRNLNIVLRRKYTVNEISPLLFGSNIHDFHEHMEFVVKTLTSCHNYSIKTPENLDKARQIPFKDFPKLILSRVWAWNETSKNLLNILRSNPETHDDVISLAKDIETKLAELSEYIQSILSSIYGPTEDVDYTIFSGLEDLRSSHDEFRIFALCKFSYCLRDDIRMIELYLELLECVKNVNVDMCLSNYSRDAS</sequence>
<dbReference type="GeneID" id="306929"/>
<dbReference type="PROSITE" id="PS00338">
    <property type="entry name" value="SOMATOTROPIN_2"/>
    <property type="match status" value="1"/>
</dbReference>
<keyword evidence="5 8" id="KW-0732">Signal</keyword>
<dbReference type="Proteomes" id="UP000002494">
    <property type="component" value="Chromosome 17"/>
</dbReference>
<dbReference type="Gene3D" id="1.20.1250.10">
    <property type="match status" value="1"/>
</dbReference>
<dbReference type="RGD" id="1359651">
    <property type="gene designation" value="Prl7a4"/>
</dbReference>
<name>E9PST6_RAT</name>
<evidence type="ECO:0000256" key="7">
    <source>
        <dbReference type="PIRSR" id="PIRSR601400-1"/>
    </source>
</evidence>
<keyword evidence="7" id="KW-0862">Zinc</keyword>
<organism evidence="9 10">
    <name type="scientific">Rattus norvegicus</name>
    <name type="common">Rat</name>
    <dbReference type="NCBI Taxonomy" id="10116"/>
    <lineage>
        <taxon>Eukaryota</taxon>
        <taxon>Metazoa</taxon>
        <taxon>Chordata</taxon>
        <taxon>Craniata</taxon>
        <taxon>Vertebrata</taxon>
        <taxon>Euteleostomi</taxon>
        <taxon>Mammalia</taxon>
        <taxon>Eutheria</taxon>
        <taxon>Euarchontoglires</taxon>
        <taxon>Glires</taxon>
        <taxon>Rodentia</taxon>
        <taxon>Myomorpha</taxon>
        <taxon>Muroidea</taxon>
        <taxon>Muridae</taxon>
        <taxon>Murinae</taxon>
        <taxon>Rattus</taxon>
    </lineage>
</organism>
<keyword evidence="4" id="KW-0372">Hormone</keyword>
<protein>
    <submittedName>
        <fullName evidence="9">Prolactin family 7, subfamily A, member 4</fullName>
    </submittedName>
</protein>
<dbReference type="PANTHER" id="PTHR11417:SF9">
    <property type="entry name" value="PROLACTIN-7A2"/>
    <property type="match status" value="1"/>
</dbReference>
<evidence type="ECO:0000256" key="1">
    <source>
        <dbReference type="ARBA" id="ARBA00004613"/>
    </source>
</evidence>
<proteinExistence type="inferred from homology"/>
<dbReference type="RefSeq" id="NP_001008342.2">
    <property type="nucleotide sequence ID" value="NM_001008341.2"/>
</dbReference>
<dbReference type="HOGENOM" id="CLU_088274_0_1_1"/>
<gene>
    <name evidence="9 11" type="primary">Prl7a4</name>
</gene>
<evidence type="ECO:0000313" key="9">
    <source>
        <dbReference type="Ensembl" id="ENSRNOP00000046132.2"/>
    </source>
</evidence>
<dbReference type="AlphaFoldDB" id="E9PST6"/>
<feature type="chain" id="PRO_5003245503" evidence="8">
    <location>
        <begin position="31"/>
        <end position="250"/>
    </location>
</feature>